<evidence type="ECO:0000256" key="4">
    <source>
        <dbReference type="ARBA" id="ARBA00023163"/>
    </source>
</evidence>
<evidence type="ECO:0000256" key="1">
    <source>
        <dbReference type="ARBA" id="ARBA00009437"/>
    </source>
</evidence>
<evidence type="ECO:0000256" key="2">
    <source>
        <dbReference type="ARBA" id="ARBA00023015"/>
    </source>
</evidence>
<evidence type="ECO:0000256" key="3">
    <source>
        <dbReference type="ARBA" id="ARBA00023125"/>
    </source>
</evidence>
<dbReference type="Proteomes" id="UP001336250">
    <property type="component" value="Unassembled WGS sequence"/>
</dbReference>
<dbReference type="PRINTS" id="PR00039">
    <property type="entry name" value="HTHLYSR"/>
</dbReference>
<keyword evidence="4" id="KW-0804">Transcription</keyword>
<reference evidence="6 7" key="1">
    <citation type="submission" date="2024-02" db="EMBL/GenBank/DDBJ databases">
        <title>Genome sequence of Aquincola sp. MAHUQ-54.</title>
        <authorList>
            <person name="Huq M.A."/>
        </authorList>
    </citation>
    <scope>NUCLEOTIDE SEQUENCE [LARGE SCALE GENOMIC DNA]</scope>
    <source>
        <strain evidence="6 7">MAHUQ-54</strain>
    </source>
</reference>
<dbReference type="AlphaFoldDB" id="A0AAW9QDK9"/>
<keyword evidence="2" id="KW-0805">Transcription regulation</keyword>
<comment type="similarity">
    <text evidence="1">Belongs to the LysR transcriptional regulatory family.</text>
</comment>
<dbReference type="InterPro" id="IPR036390">
    <property type="entry name" value="WH_DNA-bd_sf"/>
</dbReference>
<dbReference type="InterPro" id="IPR036388">
    <property type="entry name" value="WH-like_DNA-bd_sf"/>
</dbReference>
<gene>
    <name evidence="6" type="ORF">V4F39_11165</name>
</gene>
<proteinExistence type="inferred from homology"/>
<dbReference type="CDD" id="cd05466">
    <property type="entry name" value="PBP2_LTTR_substrate"/>
    <property type="match status" value="1"/>
</dbReference>
<keyword evidence="3" id="KW-0238">DNA-binding</keyword>
<dbReference type="PANTHER" id="PTHR30126:SF39">
    <property type="entry name" value="HTH-TYPE TRANSCRIPTIONAL REGULATOR CYSL"/>
    <property type="match status" value="1"/>
</dbReference>
<dbReference type="SUPFAM" id="SSF53850">
    <property type="entry name" value="Periplasmic binding protein-like II"/>
    <property type="match status" value="1"/>
</dbReference>
<dbReference type="InterPro" id="IPR005119">
    <property type="entry name" value="LysR_subst-bd"/>
</dbReference>
<dbReference type="PANTHER" id="PTHR30126">
    <property type="entry name" value="HTH-TYPE TRANSCRIPTIONAL REGULATOR"/>
    <property type="match status" value="1"/>
</dbReference>
<dbReference type="PROSITE" id="PS50931">
    <property type="entry name" value="HTH_LYSR"/>
    <property type="match status" value="1"/>
</dbReference>
<keyword evidence="7" id="KW-1185">Reference proteome</keyword>
<feature type="domain" description="HTH lysR-type" evidence="5">
    <location>
        <begin position="4"/>
        <end position="61"/>
    </location>
</feature>
<evidence type="ECO:0000313" key="7">
    <source>
        <dbReference type="Proteomes" id="UP001336250"/>
    </source>
</evidence>
<dbReference type="Gene3D" id="3.40.190.10">
    <property type="entry name" value="Periplasmic binding protein-like II"/>
    <property type="match status" value="2"/>
</dbReference>
<evidence type="ECO:0000313" key="6">
    <source>
        <dbReference type="EMBL" id="MEF7614468.1"/>
    </source>
</evidence>
<dbReference type="SUPFAM" id="SSF46785">
    <property type="entry name" value="Winged helix' DNA-binding domain"/>
    <property type="match status" value="1"/>
</dbReference>
<accession>A0AAW9QDK9</accession>
<dbReference type="RefSeq" id="WP_332289454.1">
    <property type="nucleotide sequence ID" value="NZ_JAZIBG010000025.1"/>
</dbReference>
<sequence>MRHLNPDHLLTLTAVIQKASFSKAAEHLEMSQPAVSHHIKELERRLQLRLVERVGRRVRATEAGGELALHAQRISLALADAEAALTRWTDSAAGKVRIGAGATACIHLLPPMLGRLKRANPQLEIAVSTGNTPEVVRRVEENTLDAALVTLPISSRSLDVTPVLEDPFVAIAPRGAAQGRRSVTAVSLSRHPLVLFEEGANTRALINQWFRDGGLAVRPVMELGSVEAIKEMVAAHLGWSLLPQLGVAQARSRRGIEVLPLSPRLSRTLAWVIRRDKPLSRPLQQVQKAVLALGAAARAAT</sequence>
<organism evidence="6 7">
    <name type="scientific">Aquincola agrisoli</name>
    <dbReference type="NCBI Taxonomy" id="3119538"/>
    <lineage>
        <taxon>Bacteria</taxon>
        <taxon>Pseudomonadati</taxon>
        <taxon>Pseudomonadota</taxon>
        <taxon>Betaproteobacteria</taxon>
        <taxon>Burkholderiales</taxon>
        <taxon>Sphaerotilaceae</taxon>
        <taxon>Aquincola</taxon>
    </lineage>
</organism>
<name>A0AAW9QDK9_9BURK</name>
<dbReference type="GO" id="GO:0000976">
    <property type="term" value="F:transcription cis-regulatory region binding"/>
    <property type="evidence" value="ECO:0007669"/>
    <property type="project" value="TreeGrafter"/>
</dbReference>
<dbReference type="Pfam" id="PF00126">
    <property type="entry name" value="HTH_1"/>
    <property type="match status" value="1"/>
</dbReference>
<dbReference type="Gene3D" id="1.10.10.10">
    <property type="entry name" value="Winged helix-like DNA-binding domain superfamily/Winged helix DNA-binding domain"/>
    <property type="match status" value="1"/>
</dbReference>
<dbReference type="InterPro" id="IPR000847">
    <property type="entry name" value="LysR_HTH_N"/>
</dbReference>
<protein>
    <submittedName>
        <fullName evidence="6">LysR family transcriptional regulator</fullName>
    </submittedName>
</protein>
<dbReference type="Pfam" id="PF03466">
    <property type="entry name" value="LysR_substrate"/>
    <property type="match status" value="1"/>
</dbReference>
<evidence type="ECO:0000259" key="5">
    <source>
        <dbReference type="PROSITE" id="PS50931"/>
    </source>
</evidence>
<dbReference type="FunFam" id="1.10.10.10:FF:000001">
    <property type="entry name" value="LysR family transcriptional regulator"/>
    <property type="match status" value="1"/>
</dbReference>
<dbReference type="GO" id="GO:0003700">
    <property type="term" value="F:DNA-binding transcription factor activity"/>
    <property type="evidence" value="ECO:0007669"/>
    <property type="project" value="InterPro"/>
</dbReference>
<dbReference type="EMBL" id="JAZIBG010000025">
    <property type="protein sequence ID" value="MEF7614468.1"/>
    <property type="molecule type" value="Genomic_DNA"/>
</dbReference>
<comment type="caution">
    <text evidence="6">The sequence shown here is derived from an EMBL/GenBank/DDBJ whole genome shotgun (WGS) entry which is preliminary data.</text>
</comment>